<name>A0ABT1E217_9ACTN</name>
<evidence type="ECO:0000313" key="2">
    <source>
        <dbReference type="Proteomes" id="UP001523369"/>
    </source>
</evidence>
<comment type="caution">
    <text evidence="1">The sequence shown here is derived from an EMBL/GenBank/DDBJ whole genome shotgun (WGS) entry which is preliminary data.</text>
</comment>
<reference evidence="1 2" key="1">
    <citation type="submission" date="2022-06" db="EMBL/GenBank/DDBJ databases">
        <title>New Species of the Genus Actinoplanes, ActinopZanes ferrugineus.</title>
        <authorList>
            <person name="Ding P."/>
        </authorList>
    </citation>
    <scope>NUCLEOTIDE SEQUENCE [LARGE SCALE GENOMIC DNA]</scope>
    <source>
        <strain evidence="1 2">TRM88003</strain>
    </source>
</reference>
<proteinExistence type="predicted"/>
<accession>A0ABT1E217</accession>
<keyword evidence="2" id="KW-1185">Reference proteome</keyword>
<dbReference type="EMBL" id="JAMYJR010000053">
    <property type="protein sequence ID" value="MCO8277050.1"/>
    <property type="molecule type" value="Genomic_DNA"/>
</dbReference>
<protein>
    <submittedName>
        <fullName evidence="1">Uncharacterized protein</fullName>
    </submittedName>
</protein>
<organism evidence="1 2">
    <name type="scientific">Paractinoplanes aksuensis</name>
    <dbReference type="NCBI Taxonomy" id="2939490"/>
    <lineage>
        <taxon>Bacteria</taxon>
        <taxon>Bacillati</taxon>
        <taxon>Actinomycetota</taxon>
        <taxon>Actinomycetes</taxon>
        <taxon>Micromonosporales</taxon>
        <taxon>Micromonosporaceae</taxon>
        <taxon>Paractinoplanes</taxon>
    </lineage>
</organism>
<dbReference type="RefSeq" id="WP_253243069.1">
    <property type="nucleotide sequence ID" value="NZ_JAMYJR010000053.1"/>
</dbReference>
<dbReference type="Gene3D" id="3.40.630.30">
    <property type="match status" value="1"/>
</dbReference>
<evidence type="ECO:0000313" key="1">
    <source>
        <dbReference type="EMBL" id="MCO8277050.1"/>
    </source>
</evidence>
<gene>
    <name evidence="1" type="ORF">M1L60_41375</name>
</gene>
<dbReference type="Proteomes" id="UP001523369">
    <property type="component" value="Unassembled WGS sequence"/>
</dbReference>
<sequence>MLRGEKVGLRARIESDVAMWATAIRAGFAEEGIRRGSAWVDGAFVDGVLLSLLSGDVRWQ</sequence>